<accession>A0A5N6M5I8</accession>
<evidence type="ECO:0000313" key="4">
    <source>
        <dbReference type="Proteomes" id="UP000326396"/>
    </source>
</evidence>
<dbReference type="PROSITE" id="PS00316">
    <property type="entry name" value="THAUMATIN_1"/>
    <property type="match status" value="2"/>
</dbReference>
<dbReference type="FunFam" id="2.60.110.10:FF:000002">
    <property type="entry name" value="Thaumatin-like protein 1a"/>
    <property type="match status" value="2"/>
</dbReference>
<dbReference type="AlphaFoldDB" id="A0A5N6M5I8"/>
<dbReference type="PANTHER" id="PTHR31048">
    <property type="entry name" value="OS03G0233200 PROTEIN"/>
    <property type="match status" value="1"/>
</dbReference>
<evidence type="ECO:0008006" key="5">
    <source>
        <dbReference type="Google" id="ProtNLM"/>
    </source>
</evidence>
<dbReference type="CDD" id="cd09218">
    <property type="entry name" value="TLP-PA"/>
    <property type="match status" value="2"/>
</dbReference>
<dbReference type="PRINTS" id="PR00347">
    <property type="entry name" value="THAUMATIN"/>
</dbReference>
<dbReference type="PROSITE" id="PS51367">
    <property type="entry name" value="THAUMATIN_2"/>
    <property type="match status" value="2"/>
</dbReference>
<organism evidence="3 4">
    <name type="scientific">Mikania micrantha</name>
    <name type="common">bitter vine</name>
    <dbReference type="NCBI Taxonomy" id="192012"/>
    <lineage>
        <taxon>Eukaryota</taxon>
        <taxon>Viridiplantae</taxon>
        <taxon>Streptophyta</taxon>
        <taxon>Embryophyta</taxon>
        <taxon>Tracheophyta</taxon>
        <taxon>Spermatophyta</taxon>
        <taxon>Magnoliopsida</taxon>
        <taxon>eudicotyledons</taxon>
        <taxon>Gunneridae</taxon>
        <taxon>Pentapetalae</taxon>
        <taxon>asterids</taxon>
        <taxon>campanulids</taxon>
        <taxon>Asterales</taxon>
        <taxon>Asteraceae</taxon>
        <taxon>Asteroideae</taxon>
        <taxon>Heliantheae alliance</taxon>
        <taxon>Eupatorieae</taxon>
        <taxon>Mikania</taxon>
    </lineage>
</organism>
<evidence type="ECO:0000256" key="2">
    <source>
        <dbReference type="ARBA" id="ARBA00023157"/>
    </source>
</evidence>
<dbReference type="InterPro" id="IPR037176">
    <property type="entry name" value="Osmotin/thaumatin-like_sf"/>
</dbReference>
<dbReference type="EMBL" id="SZYD01000017">
    <property type="protein sequence ID" value="KAD3069008.1"/>
    <property type="molecule type" value="Genomic_DNA"/>
</dbReference>
<reference evidence="3 4" key="1">
    <citation type="submission" date="2019-05" db="EMBL/GenBank/DDBJ databases">
        <title>Mikania micrantha, genome provides insights into the molecular mechanism of rapid growth.</title>
        <authorList>
            <person name="Liu B."/>
        </authorList>
    </citation>
    <scope>NUCLEOTIDE SEQUENCE [LARGE SCALE GENOMIC DNA]</scope>
    <source>
        <strain evidence="3">NLD-2019</strain>
        <tissue evidence="3">Leaf</tissue>
    </source>
</reference>
<sequence>MAFMQFFIPLLVSFFGKYPEFSGVYLVLSLDLRFCYFVGVDAIVFTLQNRCDKTIWPGIQASGGQPQLMQGGLELKPLQSRNLTAPKGWSGRFWGRTGCTFNVYGEGTCTTGDCGNGLFCNGAAGEPPASAAEFTLDSPVDFYDVSLLDGFNMPVSISPFDDSGVCPGVGCGTDLNQHCPINLIVRGDRGEVVACKSACTAFQTPEYCCTGQFQNPNRCKPTKYSQYFKRACPSTFTYAFDDPLSVEAAVFTLQNRCQNTIWPAIQPNGGQPVLAEGGLELRPQQSENVTTPERWSGRLWGRSGCSFDVNGQGTCITGDCGSGLHCRGAGGEPPASLAEFTLDSPLDYYDVSLVDGYNMPISIFPYDNEGVCTSVRCDTDLNLHCPTNLIVRGEGGETVACKSGCSAFNTPEYCCTGQFQDPNTCQPTEYSQYFKQGCPTAYSYAFDDQTSTFTCRDADYLIIFC</sequence>
<comment type="similarity">
    <text evidence="1">Belongs to the thaumatin family.</text>
</comment>
<evidence type="ECO:0000256" key="1">
    <source>
        <dbReference type="ARBA" id="ARBA00010607"/>
    </source>
</evidence>
<protein>
    <recommendedName>
        <fullName evidence="5">Thaumatin-like protein</fullName>
    </recommendedName>
</protein>
<dbReference type="InterPro" id="IPR001938">
    <property type="entry name" value="Thaumatin"/>
</dbReference>
<keyword evidence="2" id="KW-1015">Disulfide bond</keyword>
<dbReference type="SMART" id="SM00205">
    <property type="entry name" value="THN"/>
    <property type="match status" value="2"/>
</dbReference>
<dbReference type="Proteomes" id="UP000326396">
    <property type="component" value="Linkage Group LG7"/>
</dbReference>
<dbReference type="Gene3D" id="2.60.110.10">
    <property type="entry name" value="Thaumatin"/>
    <property type="match status" value="2"/>
</dbReference>
<proteinExistence type="inferred from homology"/>
<gene>
    <name evidence="3" type="ORF">E3N88_36888</name>
</gene>
<dbReference type="SUPFAM" id="SSF49870">
    <property type="entry name" value="Osmotin, thaumatin-like protein"/>
    <property type="match status" value="2"/>
</dbReference>
<name>A0A5N6M5I8_9ASTR</name>
<dbReference type="InterPro" id="IPR017949">
    <property type="entry name" value="Thaumatin_CS"/>
</dbReference>
<evidence type="ECO:0000313" key="3">
    <source>
        <dbReference type="EMBL" id="KAD3069008.1"/>
    </source>
</evidence>
<dbReference type="Pfam" id="PF00314">
    <property type="entry name" value="Thaumatin"/>
    <property type="match status" value="2"/>
</dbReference>
<comment type="caution">
    <text evidence="3">The sequence shown here is derived from an EMBL/GenBank/DDBJ whole genome shotgun (WGS) entry which is preliminary data.</text>
</comment>
<dbReference type="OrthoDB" id="430315at2759"/>
<keyword evidence="4" id="KW-1185">Reference proteome</keyword>